<dbReference type="Gene3D" id="1.20.1560.10">
    <property type="entry name" value="ABC transporter type 1, transmembrane domain"/>
    <property type="match status" value="1"/>
</dbReference>
<evidence type="ECO:0000256" key="9">
    <source>
        <dbReference type="SAM" id="MobiDB-lite"/>
    </source>
</evidence>
<name>A0AA37GC82_9PEZI</name>
<evidence type="ECO:0000256" key="5">
    <source>
        <dbReference type="ARBA" id="ARBA00022741"/>
    </source>
</evidence>
<keyword evidence="6" id="KW-0067">ATP-binding</keyword>
<keyword evidence="8 10" id="KW-0472">Membrane</keyword>
<evidence type="ECO:0000259" key="11">
    <source>
        <dbReference type="PROSITE" id="PS50929"/>
    </source>
</evidence>
<gene>
    <name evidence="12" type="ORF">ColLi_00845</name>
</gene>
<feature type="compositionally biased region" description="Basic and acidic residues" evidence="9">
    <location>
        <begin position="35"/>
        <end position="67"/>
    </location>
</feature>
<sequence>MIITLRNGKIAEMGSFEDCRNTEGYVSSLITSGSNDKDGGDVQSKKPVDETAHQVPEEKEAKAAQEQEDKRRQLGDWSVYGYYFGSVGAVLVVIMLFLQVTWAFFSTFPTVWLKFWTDANAEASGQRDAHYLGVYAAFQVGGVFSFAVLIWFVLVPIAAKSGINLHQRLLKTVMHAPLSLFTSTDIGSITTRFSQDIGLIDRNLPLALVVSLAMAISFCALMKLTLGITGFFTCIGKAFLIASASWYIAISFPVLILVFYYIQRAYLRTSRQLRLLDLEEKAPV</sequence>
<proteinExistence type="predicted"/>
<dbReference type="InterPro" id="IPR036640">
    <property type="entry name" value="ABC1_TM_sf"/>
</dbReference>
<keyword evidence="3" id="KW-1003">Cell membrane</keyword>
<feature type="transmembrane region" description="Helical" evidence="10">
    <location>
        <begin position="206"/>
        <end position="232"/>
    </location>
</feature>
<dbReference type="InterPro" id="IPR011527">
    <property type="entry name" value="ABC1_TM_dom"/>
</dbReference>
<comment type="caution">
    <text evidence="12">The sequence shown here is derived from an EMBL/GenBank/DDBJ whole genome shotgun (WGS) entry which is preliminary data.</text>
</comment>
<dbReference type="GO" id="GO:0140359">
    <property type="term" value="F:ABC-type transporter activity"/>
    <property type="evidence" value="ECO:0007669"/>
    <property type="project" value="InterPro"/>
</dbReference>
<dbReference type="InterPro" id="IPR044726">
    <property type="entry name" value="ABCC_6TM_D2"/>
</dbReference>
<reference evidence="12 13" key="1">
    <citation type="submission" date="2021-07" db="EMBL/GenBank/DDBJ databases">
        <title>Genome data of Colletotrichum spaethianum.</title>
        <authorList>
            <person name="Utami Y.D."/>
            <person name="Hiruma K."/>
        </authorList>
    </citation>
    <scope>NUCLEOTIDE SEQUENCE [LARGE SCALE GENOMIC DNA]</scope>
    <source>
        <strain evidence="12 13">MAFF 242679</strain>
    </source>
</reference>
<feature type="transmembrane region" description="Helical" evidence="10">
    <location>
        <begin position="80"/>
        <end position="105"/>
    </location>
</feature>
<evidence type="ECO:0000256" key="2">
    <source>
        <dbReference type="ARBA" id="ARBA00022448"/>
    </source>
</evidence>
<dbReference type="Proteomes" id="UP001055172">
    <property type="component" value="Unassembled WGS sequence"/>
</dbReference>
<evidence type="ECO:0000256" key="4">
    <source>
        <dbReference type="ARBA" id="ARBA00022692"/>
    </source>
</evidence>
<evidence type="ECO:0000256" key="10">
    <source>
        <dbReference type="SAM" id="Phobius"/>
    </source>
</evidence>
<organism evidence="12 13">
    <name type="scientific">Colletotrichum liriopes</name>
    <dbReference type="NCBI Taxonomy" id="708192"/>
    <lineage>
        <taxon>Eukaryota</taxon>
        <taxon>Fungi</taxon>
        <taxon>Dikarya</taxon>
        <taxon>Ascomycota</taxon>
        <taxon>Pezizomycotina</taxon>
        <taxon>Sordariomycetes</taxon>
        <taxon>Hypocreomycetidae</taxon>
        <taxon>Glomerellales</taxon>
        <taxon>Glomerellaceae</taxon>
        <taxon>Colletotrichum</taxon>
        <taxon>Colletotrichum spaethianum species complex</taxon>
    </lineage>
</organism>
<evidence type="ECO:0000313" key="12">
    <source>
        <dbReference type="EMBL" id="GJC78007.1"/>
    </source>
</evidence>
<dbReference type="PANTHER" id="PTHR24223">
    <property type="entry name" value="ATP-BINDING CASSETTE SUB-FAMILY C"/>
    <property type="match status" value="1"/>
</dbReference>
<dbReference type="InterPro" id="IPR050173">
    <property type="entry name" value="ABC_transporter_C-like"/>
</dbReference>
<evidence type="ECO:0000256" key="1">
    <source>
        <dbReference type="ARBA" id="ARBA00004651"/>
    </source>
</evidence>
<accession>A0AA37GC82</accession>
<feature type="transmembrane region" description="Helical" evidence="10">
    <location>
        <begin position="238"/>
        <end position="262"/>
    </location>
</feature>
<dbReference type="AlphaFoldDB" id="A0AA37GC82"/>
<evidence type="ECO:0000256" key="6">
    <source>
        <dbReference type="ARBA" id="ARBA00022840"/>
    </source>
</evidence>
<comment type="subcellular location">
    <subcellularLocation>
        <location evidence="1">Cell membrane</location>
        <topology evidence="1">Multi-pass membrane protein</topology>
    </subcellularLocation>
</comment>
<dbReference type="SUPFAM" id="SSF90123">
    <property type="entry name" value="ABC transporter transmembrane region"/>
    <property type="match status" value="1"/>
</dbReference>
<dbReference type="EMBL" id="BPPX01000002">
    <property type="protein sequence ID" value="GJC78007.1"/>
    <property type="molecule type" value="Genomic_DNA"/>
</dbReference>
<keyword evidence="7 10" id="KW-1133">Transmembrane helix</keyword>
<evidence type="ECO:0000256" key="8">
    <source>
        <dbReference type="ARBA" id="ARBA00023136"/>
    </source>
</evidence>
<feature type="transmembrane region" description="Helical" evidence="10">
    <location>
        <begin position="134"/>
        <end position="159"/>
    </location>
</feature>
<dbReference type="PROSITE" id="PS50929">
    <property type="entry name" value="ABC_TM1F"/>
    <property type="match status" value="1"/>
</dbReference>
<dbReference type="PANTHER" id="PTHR24223:SF399">
    <property type="entry name" value="ABC TRANSPORTER ATNG"/>
    <property type="match status" value="1"/>
</dbReference>
<keyword evidence="5" id="KW-0547">Nucleotide-binding</keyword>
<keyword evidence="2" id="KW-0813">Transport</keyword>
<keyword evidence="4 10" id="KW-0812">Transmembrane</keyword>
<feature type="domain" description="ABC transmembrane type-1" evidence="11">
    <location>
        <begin position="93"/>
        <end position="284"/>
    </location>
</feature>
<feature type="region of interest" description="Disordered" evidence="9">
    <location>
        <begin position="30"/>
        <end position="67"/>
    </location>
</feature>
<keyword evidence="13" id="KW-1185">Reference proteome</keyword>
<evidence type="ECO:0000313" key="13">
    <source>
        <dbReference type="Proteomes" id="UP001055172"/>
    </source>
</evidence>
<protein>
    <submittedName>
        <fullName evidence="12">ABC transporter gloK</fullName>
    </submittedName>
</protein>
<dbReference type="GO" id="GO:0005886">
    <property type="term" value="C:plasma membrane"/>
    <property type="evidence" value="ECO:0007669"/>
    <property type="project" value="UniProtKB-SubCell"/>
</dbReference>
<dbReference type="GO" id="GO:0005524">
    <property type="term" value="F:ATP binding"/>
    <property type="evidence" value="ECO:0007669"/>
    <property type="project" value="UniProtKB-KW"/>
</dbReference>
<evidence type="ECO:0000256" key="3">
    <source>
        <dbReference type="ARBA" id="ARBA00022475"/>
    </source>
</evidence>
<dbReference type="Pfam" id="PF00664">
    <property type="entry name" value="ABC_membrane"/>
    <property type="match status" value="1"/>
</dbReference>
<evidence type="ECO:0000256" key="7">
    <source>
        <dbReference type="ARBA" id="ARBA00022989"/>
    </source>
</evidence>
<dbReference type="CDD" id="cd18580">
    <property type="entry name" value="ABC_6TM_ABCC_D2"/>
    <property type="match status" value="1"/>
</dbReference>